<accession>A0A7Y9E2F6</accession>
<dbReference type="InterPro" id="IPR049945">
    <property type="entry name" value="AAA_22"/>
</dbReference>
<reference evidence="3 4" key="1">
    <citation type="submission" date="2020-07" db="EMBL/GenBank/DDBJ databases">
        <title>Sequencing the genomes of 1000 actinobacteria strains.</title>
        <authorList>
            <person name="Klenk H.-P."/>
        </authorList>
    </citation>
    <scope>NUCLEOTIDE SEQUENCE [LARGE SCALE GENOMIC DNA]</scope>
    <source>
        <strain evidence="3 4">DSM 21350</strain>
    </source>
</reference>
<evidence type="ECO:0000259" key="2">
    <source>
        <dbReference type="Pfam" id="PF13401"/>
    </source>
</evidence>
<dbReference type="EMBL" id="JACCBG010000001">
    <property type="protein sequence ID" value="NYD40024.1"/>
    <property type="molecule type" value="Genomic_DNA"/>
</dbReference>
<dbReference type="RefSeq" id="WP_179661963.1">
    <property type="nucleotide sequence ID" value="NZ_JACCBG010000001.1"/>
</dbReference>
<name>A0A7Y9E2F6_9ACTN</name>
<evidence type="ECO:0000313" key="3">
    <source>
        <dbReference type="EMBL" id="NYD40024.1"/>
    </source>
</evidence>
<dbReference type="Pfam" id="PF13401">
    <property type="entry name" value="AAA_22"/>
    <property type="match status" value="1"/>
</dbReference>
<dbReference type="InterPro" id="IPR027417">
    <property type="entry name" value="P-loop_NTPase"/>
</dbReference>
<evidence type="ECO:0000313" key="4">
    <source>
        <dbReference type="Proteomes" id="UP000535511"/>
    </source>
</evidence>
<gene>
    <name evidence="3" type="ORF">BJZ21_000107</name>
</gene>
<protein>
    <recommendedName>
        <fullName evidence="2">ORC1/DEAH AAA+ ATPase domain-containing protein</fullName>
    </recommendedName>
</protein>
<keyword evidence="4" id="KW-1185">Reference proteome</keyword>
<sequence>MTITVDPKDDSSPLKQQTPVPLTAGLFPPVPDNIADLLSVTQSLTATRMAVDFRDIACFNGAPGTGKTTAVTLATQQVGGVTWKYCIPPQKATTKGAMLALYESVFGWCGPLSEREATDALARRLSEGDLGVVIDEVHHVGLLGMQQYRHLWDRATIYHEPFPMILVGCDVRETLARADEVRTRVARWVLFDHIQHPDDLLVLAHQLHPRLAVTAQSVLERINENITDGNIRAWHQFAKHIDYLPSTTGKGKPKAIAGEDVRRLQNLLGAR</sequence>
<dbReference type="SUPFAM" id="SSF52540">
    <property type="entry name" value="P-loop containing nucleoside triphosphate hydrolases"/>
    <property type="match status" value="1"/>
</dbReference>
<evidence type="ECO:0000256" key="1">
    <source>
        <dbReference type="SAM" id="MobiDB-lite"/>
    </source>
</evidence>
<proteinExistence type="predicted"/>
<feature type="compositionally biased region" description="Basic and acidic residues" evidence="1">
    <location>
        <begin position="1"/>
        <end position="12"/>
    </location>
</feature>
<dbReference type="AlphaFoldDB" id="A0A7Y9E2F6"/>
<feature type="domain" description="ORC1/DEAH AAA+ ATPase" evidence="2">
    <location>
        <begin position="57"/>
        <end position="170"/>
    </location>
</feature>
<dbReference type="GO" id="GO:0016887">
    <property type="term" value="F:ATP hydrolysis activity"/>
    <property type="evidence" value="ECO:0007669"/>
    <property type="project" value="InterPro"/>
</dbReference>
<feature type="region of interest" description="Disordered" evidence="1">
    <location>
        <begin position="1"/>
        <end position="22"/>
    </location>
</feature>
<dbReference type="Proteomes" id="UP000535511">
    <property type="component" value="Unassembled WGS sequence"/>
</dbReference>
<comment type="caution">
    <text evidence="3">The sequence shown here is derived from an EMBL/GenBank/DDBJ whole genome shotgun (WGS) entry which is preliminary data.</text>
</comment>
<organism evidence="3 4">
    <name type="scientific">Nocardioides panaciterrulae</name>
    <dbReference type="NCBI Taxonomy" id="661492"/>
    <lineage>
        <taxon>Bacteria</taxon>
        <taxon>Bacillati</taxon>
        <taxon>Actinomycetota</taxon>
        <taxon>Actinomycetes</taxon>
        <taxon>Propionibacteriales</taxon>
        <taxon>Nocardioidaceae</taxon>
        <taxon>Nocardioides</taxon>
    </lineage>
</organism>